<accession>A0AA35UW78</accession>
<reference evidence="1" key="1">
    <citation type="submission" date="2023-04" db="EMBL/GenBank/DDBJ databases">
        <authorList>
            <person name="Vijverberg K."/>
            <person name="Xiong W."/>
            <person name="Schranz E."/>
        </authorList>
    </citation>
    <scope>NUCLEOTIDE SEQUENCE</scope>
</reference>
<keyword evidence="2" id="KW-1185">Reference proteome</keyword>
<sequence>MIIVSLINHIISTKSFPEVGISVRPTCVSRNRLIISCWNQDKVIFSSNGYTKGFSHIKILVVCSICQTYSPSSSKRFIPILGISVNCPCIHYHSALHSSSDIAHSTVIEDDSLPALKISCECR</sequence>
<dbReference type="AlphaFoldDB" id="A0AA35UW78"/>
<proteinExistence type="predicted"/>
<organism evidence="1 2">
    <name type="scientific">Lactuca saligna</name>
    <name type="common">Willowleaf lettuce</name>
    <dbReference type="NCBI Taxonomy" id="75948"/>
    <lineage>
        <taxon>Eukaryota</taxon>
        <taxon>Viridiplantae</taxon>
        <taxon>Streptophyta</taxon>
        <taxon>Embryophyta</taxon>
        <taxon>Tracheophyta</taxon>
        <taxon>Spermatophyta</taxon>
        <taxon>Magnoliopsida</taxon>
        <taxon>eudicotyledons</taxon>
        <taxon>Gunneridae</taxon>
        <taxon>Pentapetalae</taxon>
        <taxon>asterids</taxon>
        <taxon>campanulids</taxon>
        <taxon>Asterales</taxon>
        <taxon>Asteraceae</taxon>
        <taxon>Cichorioideae</taxon>
        <taxon>Cichorieae</taxon>
        <taxon>Lactucinae</taxon>
        <taxon>Lactuca</taxon>
    </lineage>
</organism>
<name>A0AA35UW78_LACSI</name>
<gene>
    <name evidence="1" type="ORF">LSALG_LOCUS6713</name>
</gene>
<protein>
    <submittedName>
        <fullName evidence="1">Uncharacterized protein</fullName>
    </submittedName>
</protein>
<dbReference type="Proteomes" id="UP001177003">
    <property type="component" value="Chromosome 0"/>
</dbReference>
<evidence type="ECO:0000313" key="2">
    <source>
        <dbReference type="Proteomes" id="UP001177003"/>
    </source>
</evidence>
<dbReference type="EMBL" id="OX465086">
    <property type="protein sequence ID" value="CAI9266141.1"/>
    <property type="molecule type" value="Genomic_DNA"/>
</dbReference>
<evidence type="ECO:0000313" key="1">
    <source>
        <dbReference type="EMBL" id="CAI9266141.1"/>
    </source>
</evidence>